<feature type="domain" description="Succinylglutamate desuccinylase/Aspartoacylase catalytic" evidence="6">
    <location>
        <begin position="103"/>
        <end position="290"/>
    </location>
</feature>
<evidence type="ECO:0000313" key="8">
    <source>
        <dbReference type="Proteomes" id="UP000033067"/>
    </source>
</evidence>
<dbReference type="PANTHER" id="PTHR37326">
    <property type="entry name" value="BLL3975 PROTEIN"/>
    <property type="match status" value="1"/>
</dbReference>
<dbReference type="EMBL" id="CP011144">
    <property type="protein sequence ID" value="AKC87003.1"/>
    <property type="molecule type" value="Genomic_DNA"/>
</dbReference>
<keyword evidence="8" id="KW-1185">Reference proteome</keyword>
<dbReference type="PROSITE" id="PS51318">
    <property type="entry name" value="TAT"/>
    <property type="match status" value="1"/>
</dbReference>
<name>A0A0E3Z1X7_9GAMM</name>
<dbReference type="GO" id="GO:0046872">
    <property type="term" value="F:metal ion binding"/>
    <property type="evidence" value="ECO:0007669"/>
    <property type="project" value="UniProtKB-KW"/>
</dbReference>
<dbReference type="Pfam" id="PF24827">
    <property type="entry name" value="AstE_AspA_cat"/>
    <property type="match status" value="1"/>
</dbReference>
<protein>
    <submittedName>
        <fullName evidence="7">Peptidase M14</fullName>
    </submittedName>
</protein>
<gene>
    <name evidence="7" type="ORF">WQ53_09840</name>
</gene>
<sequence>MTMTPPNLDRRDFMLATALATLGGAAASAAPASAQAAAPTAATRLPGGTVYTGGTVDGKPVVSALGVSDLAPGKLHRLYFRGVEGPSGQPWLVSVAVLRGANPGKRVTLVSGVHGDEMSSIHAVQAIINGLDPAAVSGTVMAVFDVSRPAIESMGRRWPNSGRGVDLIDLNRVWPGDENAPSAPARHAGLLFNRLIRPNSDYVLDFHTSTSGIDAPAFHLAKMDVPEVKAMAELFPIDQIFDNAGYPGLLTDALFRVGIPAFTPEIGNARRLDPSMIPLFVEGTKNVLKLHGIIDGPMGRTGRDTGVFVGNSLAPVLATAGGIVEHLVRLADKVTPGQKIAIQRNMFGETVAEYTSPVDGEIGALRSDATSEPGNVITFILFNRSTPEGAEAYPE</sequence>
<dbReference type="PANTHER" id="PTHR37326:SF1">
    <property type="entry name" value="BLL3975 PROTEIN"/>
    <property type="match status" value="1"/>
</dbReference>
<keyword evidence="2" id="KW-0479">Metal-binding</keyword>
<keyword evidence="3" id="KW-0378">Hydrolase</keyword>
<accession>A0A0E3Z1X7</accession>
<evidence type="ECO:0000256" key="2">
    <source>
        <dbReference type="ARBA" id="ARBA00022723"/>
    </source>
</evidence>
<evidence type="ECO:0000259" key="6">
    <source>
        <dbReference type="Pfam" id="PF24827"/>
    </source>
</evidence>
<organism evidence="7 8">
    <name type="scientific">Pseudoxanthomonas suwonensis</name>
    <dbReference type="NCBI Taxonomy" id="314722"/>
    <lineage>
        <taxon>Bacteria</taxon>
        <taxon>Pseudomonadati</taxon>
        <taxon>Pseudomonadota</taxon>
        <taxon>Gammaproteobacteria</taxon>
        <taxon>Lysobacterales</taxon>
        <taxon>Lysobacteraceae</taxon>
        <taxon>Pseudoxanthomonas</taxon>
    </lineage>
</organism>
<feature type="chain" id="PRO_5002416173" evidence="5">
    <location>
        <begin position="37"/>
        <end position="395"/>
    </location>
</feature>
<comment type="cofactor">
    <cofactor evidence="1">
        <name>Zn(2+)</name>
        <dbReference type="ChEBI" id="CHEBI:29105"/>
    </cofactor>
</comment>
<keyword evidence="5" id="KW-0732">Signal</keyword>
<evidence type="ECO:0000256" key="3">
    <source>
        <dbReference type="ARBA" id="ARBA00022801"/>
    </source>
</evidence>
<dbReference type="InterPro" id="IPR053138">
    <property type="entry name" value="N-alpha-Ac-DABA_deacetylase"/>
</dbReference>
<dbReference type="Gene3D" id="3.40.630.10">
    <property type="entry name" value="Zn peptidases"/>
    <property type="match status" value="1"/>
</dbReference>
<dbReference type="InterPro" id="IPR055438">
    <property type="entry name" value="AstE_AspA_cat"/>
</dbReference>
<dbReference type="PATRIC" id="fig|314722.6.peg.2113"/>
<dbReference type="AlphaFoldDB" id="A0A0E3Z1X7"/>
<dbReference type="PIRSF" id="PIRSF039012">
    <property type="entry name" value="ASP"/>
    <property type="match status" value="1"/>
</dbReference>
<evidence type="ECO:0000313" key="7">
    <source>
        <dbReference type="EMBL" id="AKC87003.1"/>
    </source>
</evidence>
<keyword evidence="4" id="KW-0862">Zinc</keyword>
<dbReference type="InterPro" id="IPR043795">
    <property type="entry name" value="N-alpha-Ac-DABA-like"/>
</dbReference>
<dbReference type="Proteomes" id="UP000033067">
    <property type="component" value="Chromosome"/>
</dbReference>
<evidence type="ECO:0000256" key="1">
    <source>
        <dbReference type="ARBA" id="ARBA00001947"/>
    </source>
</evidence>
<reference evidence="7 8" key="1">
    <citation type="journal article" date="2015" name="Genome Announc.">
        <title>Complete Genome Sequence of Pseudoxanthomonas suwonensis Strain J1, a Cellulose-Degrading Bacterium Isolated from Leaf- and Wood-Enriched Soil.</title>
        <authorList>
            <person name="Hou L."/>
            <person name="Jiang J."/>
            <person name="Xu Z."/>
            <person name="Zhou Y."/>
            <person name="Leung F.C."/>
        </authorList>
    </citation>
    <scope>NUCLEOTIDE SEQUENCE [LARGE SCALE GENOMIC DNA]</scope>
    <source>
        <strain evidence="7 8">J1</strain>
    </source>
</reference>
<dbReference type="GO" id="GO:0016811">
    <property type="term" value="F:hydrolase activity, acting on carbon-nitrogen (but not peptide) bonds, in linear amides"/>
    <property type="evidence" value="ECO:0007669"/>
    <property type="project" value="InterPro"/>
</dbReference>
<proteinExistence type="predicted"/>
<feature type="signal peptide" evidence="5">
    <location>
        <begin position="1"/>
        <end position="36"/>
    </location>
</feature>
<dbReference type="CDD" id="cd06251">
    <property type="entry name" value="M14_ASTE_ASPA-like"/>
    <property type="match status" value="1"/>
</dbReference>
<dbReference type="InterPro" id="IPR006311">
    <property type="entry name" value="TAT_signal"/>
</dbReference>
<evidence type="ECO:0000256" key="4">
    <source>
        <dbReference type="ARBA" id="ARBA00022833"/>
    </source>
</evidence>
<evidence type="ECO:0000256" key="5">
    <source>
        <dbReference type="SAM" id="SignalP"/>
    </source>
</evidence>
<dbReference type="SUPFAM" id="SSF53187">
    <property type="entry name" value="Zn-dependent exopeptidases"/>
    <property type="match status" value="1"/>
</dbReference>
<dbReference type="KEGG" id="psuw:WQ53_09840"/>
<dbReference type="GO" id="GO:0016788">
    <property type="term" value="F:hydrolase activity, acting on ester bonds"/>
    <property type="evidence" value="ECO:0007669"/>
    <property type="project" value="InterPro"/>
</dbReference>